<dbReference type="Proteomes" id="UP001597092">
    <property type="component" value="Unassembled WGS sequence"/>
</dbReference>
<feature type="transmembrane region" description="Helical" evidence="6">
    <location>
        <begin position="42"/>
        <end position="59"/>
    </location>
</feature>
<feature type="transmembrane region" description="Helical" evidence="6">
    <location>
        <begin position="12"/>
        <end position="30"/>
    </location>
</feature>
<gene>
    <name evidence="7" type="ORF">ACFSAS_15335</name>
</gene>
<keyword evidence="8" id="KW-1185">Reference proteome</keyword>
<dbReference type="PANTHER" id="PTHR30482:SF10">
    <property type="entry name" value="HIGH-AFFINITY BRANCHED-CHAIN AMINO ACID TRANSPORT PROTEIN BRAE"/>
    <property type="match status" value="1"/>
</dbReference>
<keyword evidence="5 6" id="KW-0472">Membrane</keyword>
<feature type="transmembrane region" description="Helical" evidence="6">
    <location>
        <begin position="298"/>
        <end position="323"/>
    </location>
</feature>
<dbReference type="AlphaFoldDB" id="A0ABD6E0W0"/>
<feature type="transmembrane region" description="Helical" evidence="6">
    <location>
        <begin position="245"/>
        <end position="266"/>
    </location>
</feature>
<comment type="caution">
    <text evidence="7">The sequence shown here is derived from an EMBL/GenBank/DDBJ whole genome shotgun (WGS) entry which is preliminary data.</text>
</comment>
<evidence type="ECO:0000313" key="8">
    <source>
        <dbReference type="Proteomes" id="UP001597092"/>
    </source>
</evidence>
<dbReference type="PANTHER" id="PTHR30482">
    <property type="entry name" value="HIGH-AFFINITY BRANCHED-CHAIN AMINO ACID TRANSPORT SYSTEM PERMEASE"/>
    <property type="match status" value="1"/>
</dbReference>
<dbReference type="EMBL" id="JBHUDP010000006">
    <property type="protein sequence ID" value="MFD1686987.1"/>
    <property type="molecule type" value="Genomic_DNA"/>
</dbReference>
<sequence length="340" mass="37043">MNRTGADTATRDRLTTAIVFAALLAVPLLFFDPATTYISRRFIRVMIFAIFAMALNIVFGETDQLILFMGGIAAVGAYTTALTAQYLGISPWVTLLLGAFVAGVFGSVVCYVAARRQFTVIVLAIVTFAFQMIISEVLVGLRDITRGSTGFPFSGLELPAVERLTGLGSYAVQFYVLLAIFAAVLGVYTWLNRSKYGLAFDAIRQDEFAARATGVDVVRLKMFAGFISTFIIGLVGPFYGQTTGIIIPSLFSFNSVDVLVLIILVLGGLRSRYGPLVGAAVIIYIDNLLGNFGQWRTVAFGLLLTVLFLYFRDGIVPSITSLYDSRDDLRKRLSSLRSGE</sequence>
<evidence type="ECO:0000256" key="5">
    <source>
        <dbReference type="ARBA" id="ARBA00023136"/>
    </source>
</evidence>
<keyword evidence="4 6" id="KW-1133">Transmembrane helix</keyword>
<evidence type="ECO:0000256" key="3">
    <source>
        <dbReference type="ARBA" id="ARBA00022692"/>
    </source>
</evidence>
<evidence type="ECO:0000256" key="2">
    <source>
        <dbReference type="ARBA" id="ARBA00022475"/>
    </source>
</evidence>
<feature type="transmembrane region" description="Helical" evidence="6">
    <location>
        <begin position="172"/>
        <end position="191"/>
    </location>
</feature>
<accession>A0ABD6E0W0</accession>
<feature type="transmembrane region" description="Helical" evidence="6">
    <location>
        <begin position="273"/>
        <end position="292"/>
    </location>
</feature>
<reference evidence="7 8" key="1">
    <citation type="journal article" date="2019" name="Int. J. Syst. Evol. Microbiol.">
        <title>The Global Catalogue of Microorganisms (GCM) 10K type strain sequencing project: providing services to taxonomists for standard genome sequencing and annotation.</title>
        <authorList>
            <consortium name="The Broad Institute Genomics Platform"/>
            <consortium name="The Broad Institute Genome Sequencing Center for Infectious Disease"/>
            <person name="Wu L."/>
            <person name="Ma J."/>
        </authorList>
    </citation>
    <scope>NUCLEOTIDE SEQUENCE [LARGE SCALE GENOMIC DNA]</scope>
    <source>
        <strain evidence="7 8">CGMCC 1.10387</strain>
    </source>
</reference>
<feature type="transmembrane region" description="Helical" evidence="6">
    <location>
        <begin position="66"/>
        <end position="86"/>
    </location>
</feature>
<dbReference type="InterPro" id="IPR001851">
    <property type="entry name" value="ABC_transp_permease"/>
</dbReference>
<dbReference type="GO" id="GO:0005886">
    <property type="term" value="C:plasma membrane"/>
    <property type="evidence" value="ECO:0007669"/>
    <property type="project" value="UniProtKB-SubCell"/>
</dbReference>
<evidence type="ECO:0000256" key="1">
    <source>
        <dbReference type="ARBA" id="ARBA00004651"/>
    </source>
</evidence>
<protein>
    <submittedName>
        <fullName evidence="7">Branched-chain amino acid ABC transporter permease</fullName>
    </submittedName>
</protein>
<evidence type="ECO:0000256" key="6">
    <source>
        <dbReference type="SAM" id="Phobius"/>
    </source>
</evidence>
<comment type="subcellular location">
    <subcellularLocation>
        <location evidence="1">Cell membrane</location>
        <topology evidence="1">Multi-pass membrane protein</topology>
    </subcellularLocation>
</comment>
<evidence type="ECO:0000256" key="4">
    <source>
        <dbReference type="ARBA" id="ARBA00022989"/>
    </source>
</evidence>
<name>A0ABD6E0W0_9EURY</name>
<proteinExistence type="predicted"/>
<feature type="transmembrane region" description="Helical" evidence="6">
    <location>
        <begin position="220"/>
        <end position="239"/>
    </location>
</feature>
<dbReference type="CDD" id="cd06581">
    <property type="entry name" value="TM_PBP1_LivM_like"/>
    <property type="match status" value="1"/>
</dbReference>
<keyword evidence="3 6" id="KW-0812">Transmembrane</keyword>
<organism evidence="7 8">
    <name type="scientific">Halobellus litoreus</name>
    <dbReference type="NCBI Taxonomy" id="755310"/>
    <lineage>
        <taxon>Archaea</taxon>
        <taxon>Methanobacteriati</taxon>
        <taxon>Methanobacteriota</taxon>
        <taxon>Stenosarchaea group</taxon>
        <taxon>Halobacteria</taxon>
        <taxon>Halobacteriales</taxon>
        <taxon>Haloferacaceae</taxon>
        <taxon>Halobellus</taxon>
    </lineage>
</organism>
<dbReference type="InterPro" id="IPR043428">
    <property type="entry name" value="LivM-like"/>
</dbReference>
<feature type="transmembrane region" description="Helical" evidence="6">
    <location>
        <begin position="120"/>
        <end position="141"/>
    </location>
</feature>
<dbReference type="RefSeq" id="WP_256307484.1">
    <property type="nucleotide sequence ID" value="NZ_JANHAW010000002.1"/>
</dbReference>
<keyword evidence="2" id="KW-1003">Cell membrane</keyword>
<evidence type="ECO:0000313" key="7">
    <source>
        <dbReference type="EMBL" id="MFD1686987.1"/>
    </source>
</evidence>
<feature type="transmembrane region" description="Helical" evidence="6">
    <location>
        <begin position="92"/>
        <end position="113"/>
    </location>
</feature>
<dbReference type="Pfam" id="PF02653">
    <property type="entry name" value="BPD_transp_2"/>
    <property type="match status" value="1"/>
</dbReference>